<name>A0A6A5UCW7_9PLEO</name>
<dbReference type="AlphaFoldDB" id="A0A6A5UCW7"/>
<evidence type="ECO:0000313" key="2">
    <source>
        <dbReference type="EMBL" id="KAF1961789.1"/>
    </source>
</evidence>
<protein>
    <submittedName>
        <fullName evidence="2">Uncharacterized protein</fullName>
    </submittedName>
</protein>
<dbReference type="EMBL" id="ML976980">
    <property type="protein sequence ID" value="KAF1961789.1"/>
    <property type="molecule type" value="Genomic_DNA"/>
</dbReference>
<proteinExistence type="predicted"/>
<organism evidence="2 3">
    <name type="scientific">Byssothecium circinans</name>
    <dbReference type="NCBI Taxonomy" id="147558"/>
    <lineage>
        <taxon>Eukaryota</taxon>
        <taxon>Fungi</taxon>
        <taxon>Dikarya</taxon>
        <taxon>Ascomycota</taxon>
        <taxon>Pezizomycotina</taxon>
        <taxon>Dothideomycetes</taxon>
        <taxon>Pleosporomycetidae</taxon>
        <taxon>Pleosporales</taxon>
        <taxon>Massarineae</taxon>
        <taxon>Massarinaceae</taxon>
        <taxon>Byssothecium</taxon>
    </lineage>
</organism>
<sequence>MTDYTEWIQHIVTTKNPVHLGEYGWYTKTVDALKRSGISLSSASRRQSRRDPRDPKNEDEIRGEGSIKVWVTNGHMGVIPRFPRTQHMVTDPVTDLKQMLQDYRETRDEERLMEQMKKYGEDRVLEREQKLSRGEYPLTEDEAIVMHCAEENQREARERPRTWAKQIRWEPSEDLNEFNPHYVLHLLNMMDESNGESVIEHMVARNPDLEMCDCLILDELRIMDIFHQEIYADSSKR</sequence>
<keyword evidence="3" id="KW-1185">Reference proteome</keyword>
<gene>
    <name evidence="2" type="ORF">CC80DRAFT_574428</name>
</gene>
<evidence type="ECO:0000256" key="1">
    <source>
        <dbReference type="SAM" id="MobiDB-lite"/>
    </source>
</evidence>
<reference evidence="2" key="1">
    <citation type="journal article" date="2020" name="Stud. Mycol.">
        <title>101 Dothideomycetes genomes: a test case for predicting lifestyles and emergence of pathogens.</title>
        <authorList>
            <person name="Haridas S."/>
            <person name="Albert R."/>
            <person name="Binder M."/>
            <person name="Bloem J."/>
            <person name="Labutti K."/>
            <person name="Salamov A."/>
            <person name="Andreopoulos B."/>
            <person name="Baker S."/>
            <person name="Barry K."/>
            <person name="Bills G."/>
            <person name="Bluhm B."/>
            <person name="Cannon C."/>
            <person name="Castanera R."/>
            <person name="Culley D."/>
            <person name="Daum C."/>
            <person name="Ezra D."/>
            <person name="Gonzalez J."/>
            <person name="Henrissat B."/>
            <person name="Kuo A."/>
            <person name="Liang C."/>
            <person name="Lipzen A."/>
            <person name="Lutzoni F."/>
            <person name="Magnuson J."/>
            <person name="Mondo S."/>
            <person name="Nolan M."/>
            <person name="Ohm R."/>
            <person name="Pangilinan J."/>
            <person name="Park H.-J."/>
            <person name="Ramirez L."/>
            <person name="Alfaro M."/>
            <person name="Sun H."/>
            <person name="Tritt A."/>
            <person name="Yoshinaga Y."/>
            <person name="Zwiers L.-H."/>
            <person name="Turgeon B."/>
            <person name="Goodwin S."/>
            <person name="Spatafora J."/>
            <person name="Crous P."/>
            <person name="Grigoriev I."/>
        </authorList>
    </citation>
    <scope>NUCLEOTIDE SEQUENCE</scope>
    <source>
        <strain evidence="2">CBS 675.92</strain>
    </source>
</reference>
<dbReference type="Proteomes" id="UP000800035">
    <property type="component" value="Unassembled WGS sequence"/>
</dbReference>
<feature type="compositionally biased region" description="Basic and acidic residues" evidence="1">
    <location>
        <begin position="49"/>
        <end position="63"/>
    </location>
</feature>
<evidence type="ECO:0000313" key="3">
    <source>
        <dbReference type="Proteomes" id="UP000800035"/>
    </source>
</evidence>
<accession>A0A6A5UCW7</accession>
<feature type="region of interest" description="Disordered" evidence="1">
    <location>
        <begin position="40"/>
        <end position="63"/>
    </location>
</feature>